<reference evidence="1 2" key="1">
    <citation type="journal article" date="2022" name="bioRxiv">
        <title>Genomics of Preaxostyla Flagellates Illuminates Evolutionary Transitions and the Path Towards Mitochondrial Loss.</title>
        <authorList>
            <person name="Novak L.V.F."/>
            <person name="Treitli S.C."/>
            <person name="Pyrih J."/>
            <person name="Halakuc P."/>
            <person name="Pipaliya S.V."/>
            <person name="Vacek V."/>
            <person name="Brzon O."/>
            <person name="Soukal P."/>
            <person name="Eme L."/>
            <person name="Dacks J.B."/>
            <person name="Karnkowska A."/>
            <person name="Elias M."/>
            <person name="Hampl V."/>
        </authorList>
    </citation>
    <scope>NUCLEOTIDE SEQUENCE [LARGE SCALE GENOMIC DNA]</scope>
    <source>
        <strain evidence="1">NAU3</strain>
        <tissue evidence="1">Gut</tissue>
    </source>
</reference>
<sequence>MLGSYLSVFRGCDFPSALTDHIAADQDSIQYNSRAKINPAYYLNHTSIDPKHRHSFFPVDLMFERFLRDDPDALLELWSDVFECTSRKFLHTPYVGLHSLLLRYPKLNRENTVFHSIFTMLFVQISAQETTQGAILNLFSLFPPHRLIDTLLSTAYLESAPINCRIGLFNVVAHFGDFTSPFGACSSLAKVFKMLAPFNPMEDRVELKLLQDVGSVVVNLHWFSIPGHFDSPLIYHPSSLAGAQRGGVQTLSSHTGIRSLALPRFIQPNWNTIFAFLSPNSFPSDEVRILSEYFLSSLAGHNILMFITERLFSVNPAIVSATFESFHRFVSVASDAIRIELVKRDANRDETPLYLRTEPFVIQTIEQASQSFLSLVNFVKEGKYLNSKDTRQASAFLESITPHYGSSFSTDQILFELVPTIDGSCSGFTESIVPLLTSSNEELSKSALLLLNEIVFDVTQSSRFDFLETGFFGILPTAFYEQTRHILDTSSLYLMNILYGFMFWSRPDVAGRICQLSHISMDTFQHTFIDKLFRPIGPFLDFICRNRRQITDSANSRVVSLLFDCLHFFQTAIATVNLLRSVMEGVRAWQKDTPAVRKRGHQIVAKLCEEGLSDEIDMLFQSYDVVFSDLRLPSSPAIVPSRCYQPSSPAVITVPTENELRETSTQPIVPPSDTTTPPSPRYSFAMCWNVVFSIPRIPLCTNTNVPPLVLIFLSADPLKIELLRMTDSHNTISYSLYTTSLFGEFALSFRITIPRHVH</sequence>
<accession>A0ABQ9X8N5</accession>
<keyword evidence="2" id="KW-1185">Reference proteome</keyword>
<proteinExistence type="predicted"/>
<name>A0ABQ9X8N5_9EUKA</name>
<evidence type="ECO:0000313" key="1">
    <source>
        <dbReference type="EMBL" id="KAK2947037.1"/>
    </source>
</evidence>
<dbReference type="InterPro" id="IPR016024">
    <property type="entry name" value="ARM-type_fold"/>
</dbReference>
<protein>
    <submittedName>
        <fullName evidence="1">Uncharacterized protein</fullName>
    </submittedName>
</protein>
<dbReference type="Proteomes" id="UP001281761">
    <property type="component" value="Unassembled WGS sequence"/>
</dbReference>
<comment type="caution">
    <text evidence="1">The sequence shown here is derived from an EMBL/GenBank/DDBJ whole genome shotgun (WGS) entry which is preliminary data.</text>
</comment>
<gene>
    <name evidence="1" type="ORF">BLNAU_18039</name>
</gene>
<organism evidence="1 2">
    <name type="scientific">Blattamonas nauphoetae</name>
    <dbReference type="NCBI Taxonomy" id="2049346"/>
    <lineage>
        <taxon>Eukaryota</taxon>
        <taxon>Metamonada</taxon>
        <taxon>Preaxostyla</taxon>
        <taxon>Oxymonadida</taxon>
        <taxon>Blattamonas</taxon>
    </lineage>
</organism>
<dbReference type="SUPFAM" id="SSF48371">
    <property type="entry name" value="ARM repeat"/>
    <property type="match status" value="1"/>
</dbReference>
<dbReference type="EMBL" id="JARBJD010000212">
    <property type="protein sequence ID" value="KAK2947037.1"/>
    <property type="molecule type" value="Genomic_DNA"/>
</dbReference>
<evidence type="ECO:0000313" key="2">
    <source>
        <dbReference type="Proteomes" id="UP001281761"/>
    </source>
</evidence>